<evidence type="ECO:0000313" key="5">
    <source>
        <dbReference type="EMBL" id="MDR7322816.1"/>
    </source>
</evidence>
<dbReference type="PANTHER" id="PTHR10772">
    <property type="entry name" value="10 KDA HEAT SHOCK PROTEIN"/>
    <property type="match status" value="1"/>
</dbReference>
<dbReference type="HAMAP" id="MF_00580">
    <property type="entry name" value="CH10"/>
    <property type="match status" value="1"/>
</dbReference>
<evidence type="ECO:0000256" key="3">
    <source>
        <dbReference type="HAMAP-Rule" id="MF_00580"/>
    </source>
</evidence>
<comment type="similarity">
    <text evidence="1 3 4">Belongs to the GroES chaperonin family.</text>
</comment>
<dbReference type="NCBIfam" id="NF001527">
    <property type="entry name" value="PRK00364.1-2"/>
    <property type="match status" value="1"/>
</dbReference>
<organism evidence="5 6">
    <name type="scientific">Catenuloplanes niger</name>
    <dbReference type="NCBI Taxonomy" id="587534"/>
    <lineage>
        <taxon>Bacteria</taxon>
        <taxon>Bacillati</taxon>
        <taxon>Actinomycetota</taxon>
        <taxon>Actinomycetes</taxon>
        <taxon>Micromonosporales</taxon>
        <taxon>Micromonosporaceae</taxon>
        <taxon>Catenuloplanes</taxon>
    </lineage>
</organism>
<dbReference type="AlphaFoldDB" id="A0AAE3ZNY9"/>
<name>A0AAE3ZNY9_9ACTN</name>
<evidence type="ECO:0000256" key="1">
    <source>
        <dbReference type="ARBA" id="ARBA00006975"/>
    </source>
</evidence>
<proteinExistence type="inferred from homology"/>
<dbReference type="GO" id="GO:0046872">
    <property type="term" value="F:metal ion binding"/>
    <property type="evidence" value="ECO:0007669"/>
    <property type="project" value="TreeGrafter"/>
</dbReference>
<dbReference type="InterPro" id="IPR018369">
    <property type="entry name" value="Chaprnonin_Cpn10_CS"/>
</dbReference>
<reference evidence="5 6" key="1">
    <citation type="submission" date="2023-07" db="EMBL/GenBank/DDBJ databases">
        <title>Sequencing the genomes of 1000 actinobacteria strains.</title>
        <authorList>
            <person name="Klenk H.-P."/>
        </authorList>
    </citation>
    <scope>NUCLEOTIDE SEQUENCE [LARGE SCALE GENOMIC DNA]</scope>
    <source>
        <strain evidence="5 6">DSM 44711</strain>
    </source>
</reference>
<dbReference type="InterPro" id="IPR037124">
    <property type="entry name" value="Chaperonin_GroES_sf"/>
</dbReference>
<dbReference type="PANTHER" id="PTHR10772:SF58">
    <property type="entry name" value="CO-CHAPERONIN GROES"/>
    <property type="match status" value="1"/>
</dbReference>
<gene>
    <name evidence="3" type="primary">groES</name>
    <name evidence="3" type="synonym">groS</name>
    <name evidence="5" type="ORF">J2S44_003066</name>
</gene>
<comment type="subunit">
    <text evidence="3">Heptamer of 7 subunits arranged in a ring. Interacts with the chaperonin GroEL.</text>
</comment>
<dbReference type="GO" id="GO:0044183">
    <property type="term" value="F:protein folding chaperone"/>
    <property type="evidence" value="ECO:0007669"/>
    <property type="project" value="InterPro"/>
</dbReference>
<dbReference type="InterPro" id="IPR011032">
    <property type="entry name" value="GroES-like_sf"/>
</dbReference>
<dbReference type="GO" id="GO:0005737">
    <property type="term" value="C:cytoplasm"/>
    <property type="evidence" value="ECO:0007669"/>
    <property type="project" value="UniProtKB-SubCell"/>
</dbReference>
<comment type="caution">
    <text evidence="5">The sequence shown here is derived from an EMBL/GenBank/DDBJ whole genome shotgun (WGS) entry which is preliminary data.</text>
</comment>
<dbReference type="Proteomes" id="UP001183629">
    <property type="component" value="Unassembled WGS sequence"/>
</dbReference>
<dbReference type="CDD" id="cd00320">
    <property type="entry name" value="cpn10"/>
    <property type="match status" value="1"/>
</dbReference>
<dbReference type="SMART" id="SM00883">
    <property type="entry name" value="Cpn10"/>
    <property type="match status" value="1"/>
</dbReference>
<dbReference type="SUPFAM" id="SSF50129">
    <property type="entry name" value="GroES-like"/>
    <property type="match status" value="1"/>
</dbReference>
<dbReference type="PROSITE" id="PS00681">
    <property type="entry name" value="CHAPERONINS_CPN10"/>
    <property type="match status" value="1"/>
</dbReference>
<dbReference type="NCBIfam" id="NF001531">
    <property type="entry name" value="PRK00364.2-2"/>
    <property type="match status" value="1"/>
</dbReference>
<dbReference type="InterPro" id="IPR020818">
    <property type="entry name" value="Chaperonin_GroES"/>
</dbReference>
<evidence type="ECO:0000256" key="2">
    <source>
        <dbReference type="ARBA" id="ARBA00023186"/>
    </source>
</evidence>
<dbReference type="Gene3D" id="2.30.33.40">
    <property type="entry name" value="GroES chaperonin"/>
    <property type="match status" value="1"/>
</dbReference>
<dbReference type="NCBIfam" id="NF001530">
    <property type="entry name" value="PRK00364.1-6"/>
    <property type="match status" value="1"/>
</dbReference>
<comment type="function">
    <text evidence="3 4">Together with the chaperonin GroEL, plays an essential role in assisting protein folding. The GroEL-GroES system forms a nano-cage that allows encapsulation of the non-native substrate proteins and provides a physical environment optimized to promote and accelerate protein folding. GroES binds to the apical surface of the GroEL ring, thereby capping the opening of the GroEL channel.</text>
</comment>
<accession>A0AAE3ZNY9</accession>
<evidence type="ECO:0000256" key="4">
    <source>
        <dbReference type="RuleBase" id="RU000535"/>
    </source>
</evidence>
<dbReference type="GO" id="GO:0005524">
    <property type="term" value="F:ATP binding"/>
    <property type="evidence" value="ECO:0007669"/>
    <property type="project" value="InterPro"/>
</dbReference>
<keyword evidence="3" id="KW-0963">Cytoplasm</keyword>
<dbReference type="GO" id="GO:0051082">
    <property type="term" value="F:unfolded protein binding"/>
    <property type="evidence" value="ECO:0007669"/>
    <property type="project" value="TreeGrafter"/>
</dbReference>
<dbReference type="GO" id="GO:0051087">
    <property type="term" value="F:protein-folding chaperone binding"/>
    <property type="evidence" value="ECO:0007669"/>
    <property type="project" value="TreeGrafter"/>
</dbReference>
<keyword evidence="2 3" id="KW-0143">Chaperone</keyword>
<dbReference type="NCBIfam" id="NF001534">
    <property type="entry name" value="PRK00364.2-5"/>
    <property type="match status" value="1"/>
</dbReference>
<comment type="subcellular location">
    <subcellularLocation>
        <location evidence="3">Cytoplasm</location>
    </subcellularLocation>
</comment>
<keyword evidence="6" id="KW-1185">Reference proteome</keyword>
<dbReference type="Pfam" id="PF00166">
    <property type="entry name" value="Cpn10"/>
    <property type="match status" value="1"/>
</dbReference>
<dbReference type="EMBL" id="JAVDYC010000001">
    <property type="protein sequence ID" value="MDR7322816.1"/>
    <property type="molecule type" value="Genomic_DNA"/>
</dbReference>
<sequence>MRQIDAVQRAFALARTVTTPVPQEGMPVTTATQVAIKPLEDRILVQANEAETTTASGIVIPDTAKEKPQEGTVVAVGPGRVDDKGNRIPVDVKVGDTVIYSKYGGTEVKYAGAEYLVLSARDVLAVIEK</sequence>
<dbReference type="FunFam" id="2.30.33.40:FF:000001">
    <property type="entry name" value="10 kDa chaperonin"/>
    <property type="match status" value="1"/>
</dbReference>
<dbReference type="NCBIfam" id="NF001533">
    <property type="entry name" value="PRK00364.2-4"/>
    <property type="match status" value="1"/>
</dbReference>
<evidence type="ECO:0000313" key="6">
    <source>
        <dbReference type="Proteomes" id="UP001183629"/>
    </source>
</evidence>
<protein>
    <recommendedName>
        <fullName evidence="3">Co-chaperonin GroES</fullName>
    </recommendedName>
    <alternativeName>
        <fullName evidence="3">10 kDa chaperonin</fullName>
    </alternativeName>
    <alternativeName>
        <fullName evidence="3">Chaperonin-10</fullName>
        <shortName evidence="3">Cpn10</shortName>
    </alternativeName>
</protein>
<dbReference type="PRINTS" id="PR00297">
    <property type="entry name" value="CHAPERONIN10"/>
</dbReference>